<evidence type="ECO:0000256" key="1">
    <source>
        <dbReference type="SAM" id="MobiDB-lite"/>
    </source>
</evidence>
<organism evidence="2 3">
    <name type="scientific">Trichonephila clavipes</name>
    <name type="common">Golden silk orbweaver</name>
    <name type="synonym">Nephila clavipes</name>
    <dbReference type="NCBI Taxonomy" id="2585209"/>
    <lineage>
        <taxon>Eukaryota</taxon>
        <taxon>Metazoa</taxon>
        <taxon>Ecdysozoa</taxon>
        <taxon>Arthropoda</taxon>
        <taxon>Chelicerata</taxon>
        <taxon>Arachnida</taxon>
        <taxon>Araneae</taxon>
        <taxon>Araneomorphae</taxon>
        <taxon>Entelegynae</taxon>
        <taxon>Araneoidea</taxon>
        <taxon>Nephilidae</taxon>
        <taxon>Trichonephila</taxon>
    </lineage>
</organism>
<evidence type="ECO:0000313" key="2">
    <source>
        <dbReference type="EMBL" id="GFY13647.1"/>
    </source>
</evidence>
<gene>
    <name evidence="2" type="ORF">TNCV_4960171</name>
</gene>
<dbReference type="AlphaFoldDB" id="A0A8X6SR17"/>
<evidence type="ECO:0000313" key="3">
    <source>
        <dbReference type="Proteomes" id="UP000887159"/>
    </source>
</evidence>
<dbReference type="Proteomes" id="UP000887159">
    <property type="component" value="Unassembled WGS sequence"/>
</dbReference>
<reference evidence="2" key="1">
    <citation type="submission" date="2020-08" db="EMBL/GenBank/DDBJ databases">
        <title>Multicomponent nature underlies the extraordinary mechanical properties of spider dragline silk.</title>
        <authorList>
            <person name="Kono N."/>
            <person name="Nakamura H."/>
            <person name="Mori M."/>
            <person name="Yoshida Y."/>
            <person name="Ohtoshi R."/>
            <person name="Malay A.D."/>
            <person name="Moran D.A.P."/>
            <person name="Tomita M."/>
            <person name="Numata K."/>
            <person name="Arakawa K."/>
        </authorList>
    </citation>
    <scope>NUCLEOTIDE SEQUENCE</scope>
</reference>
<name>A0A8X6SR17_TRICX</name>
<sequence>MSSKEFPPPTWFLEAQITMDPTPANNSNNKSERQSSLQVTPSHELNSSDFQDIIALFKIISNIFKQFPKLKQILPDLKTVLRRIRDGVRVQRKNLPSSIFPNVQ</sequence>
<comment type="caution">
    <text evidence="2">The sequence shown here is derived from an EMBL/GenBank/DDBJ whole genome shotgun (WGS) entry which is preliminary data.</text>
</comment>
<dbReference type="EMBL" id="BMAU01021323">
    <property type="protein sequence ID" value="GFY13647.1"/>
    <property type="molecule type" value="Genomic_DNA"/>
</dbReference>
<feature type="compositionally biased region" description="Polar residues" evidence="1">
    <location>
        <begin position="23"/>
        <end position="44"/>
    </location>
</feature>
<feature type="region of interest" description="Disordered" evidence="1">
    <location>
        <begin position="15"/>
        <end position="44"/>
    </location>
</feature>
<proteinExistence type="predicted"/>
<keyword evidence="3" id="KW-1185">Reference proteome</keyword>
<protein>
    <submittedName>
        <fullName evidence="2">Uncharacterized protein</fullName>
    </submittedName>
</protein>
<accession>A0A8X6SR17</accession>